<evidence type="ECO:0000259" key="4">
    <source>
        <dbReference type="PROSITE" id="PS50014"/>
    </source>
</evidence>
<evidence type="ECO:0000313" key="6">
    <source>
        <dbReference type="Proteomes" id="UP001211907"/>
    </source>
</evidence>
<dbReference type="Gene3D" id="1.20.920.10">
    <property type="entry name" value="Bromodomain-like"/>
    <property type="match status" value="1"/>
</dbReference>
<sequence length="244" mass="27511">IRRIWNAQVKSLSSKRAIDSKNEEELGEEDDVDDEKAVKDKEETGEQLNSLQSKPDDDLMSVADSQAHKKTKKLMINRLVRTKTGEQVWKSEILSDPRVINAYLRQRYMIESQAKAAKEAASVEQNEEETSKRRSRKKLQDQVITENISAIPKKLEPTPSASQATAAGTSQPLKLKFSLSSIADAKPKYPSSPEGELSRLLETIASDLISMPSSREFYFPVSKTEFPNYHTVVRTPICLEEIKT</sequence>
<evidence type="ECO:0000256" key="3">
    <source>
        <dbReference type="SAM" id="MobiDB-lite"/>
    </source>
</evidence>
<dbReference type="InterPro" id="IPR036427">
    <property type="entry name" value="Bromodomain-like_sf"/>
</dbReference>
<feature type="non-terminal residue" evidence="5">
    <location>
        <position position="244"/>
    </location>
</feature>
<keyword evidence="6" id="KW-1185">Reference proteome</keyword>
<feature type="domain" description="Bromo" evidence="4">
    <location>
        <begin position="209"/>
        <end position="244"/>
    </location>
</feature>
<reference evidence="5" key="1">
    <citation type="submission" date="2020-05" db="EMBL/GenBank/DDBJ databases">
        <title>Phylogenomic resolution of chytrid fungi.</title>
        <authorList>
            <person name="Stajich J.E."/>
            <person name="Amses K."/>
            <person name="Simmons R."/>
            <person name="Seto K."/>
            <person name="Myers J."/>
            <person name="Bonds A."/>
            <person name="Quandt C.A."/>
            <person name="Barry K."/>
            <person name="Liu P."/>
            <person name="Grigoriev I."/>
            <person name="Longcore J.E."/>
            <person name="James T.Y."/>
        </authorList>
    </citation>
    <scope>NUCLEOTIDE SEQUENCE</scope>
    <source>
        <strain evidence="5">JEL0513</strain>
    </source>
</reference>
<dbReference type="AlphaFoldDB" id="A0AAD5X9J8"/>
<proteinExistence type="predicted"/>
<feature type="compositionally biased region" description="Acidic residues" evidence="3">
    <location>
        <begin position="25"/>
        <end position="34"/>
    </location>
</feature>
<organism evidence="5 6">
    <name type="scientific">Physocladia obscura</name>
    <dbReference type="NCBI Taxonomy" id="109957"/>
    <lineage>
        <taxon>Eukaryota</taxon>
        <taxon>Fungi</taxon>
        <taxon>Fungi incertae sedis</taxon>
        <taxon>Chytridiomycota</taxon>
        <taxon>Chytridiomycota incertae sedis</taxon>
        <taxon>Chytridiomycetes</taxon>
        <taxon>Chytridiales</taxon>
        <taxon>Chytriomycetaceae</taxon>
        <taxon>Physocladia</taxon>
    </lineage>
</organism>
<dbReference type="EMBL" id="JADGJH010005201">
    <property type="protein sequence ID" value="KAJ3081611.1"/>
    <property type="molecule type" value="Genomic_DNA"/>
</dbReference>
<evidence type="ECO:0000313" key="5">
    <source>
        <dbReference type="EMBL" id="KAJ3081611.1"/>
    </source>
</evidence>
<feature type="non-terminal residue" evidence="5">
    <location>
        <position position="1"/>
    </location>
</feature>
<accession>A0AAD5X9J8</accession>
<keyword evidence="1 2" id="KW-0103">Bromodomain</keyword>
<feature type="region of interest" description="Disordered" evidence="3">
    <location>
        <begin position="119"/>
        <end position="141"/>
    </location>
</feature>
<comment type="caution">
    <text evidence="5">The sequence shown here is derived from an EMBL/GenBank/DDBJ whole genome shotgun (WGS) entry which is preliminary data.</text>
</comment>
<dbReference type="GO" id="GO:0006325">
    <property type="term" value="P:chromatin organization"/>
    <property type="evidence" value="ECO:0007669"/>
    <property type="project" value="UniProtKB-ARBA"/>
</dbReference>
<protein>
    <recommendedName>
        <fullName evidence="4">Bromo domain-containing protein</fullName>
    </recommendedName>
</protein>
<evidence type="ECO:0000256" key="1">
    <source>
        <dbReference type="ARBA" id="ARBA00023117"/>
    </source>
</evidence>
<dbReference type="InterPro" id="IPR001487">
    <property type="entry name" value="Bromodomain"/>
</dbReference>
<gene>
    <name evidence="5" type="ORF">HK100_009854</name>
</gene>
<dbReference type="SUPFAM" id="SSF47370">
    <property type="entry name" value="Bromodomain"/>
    <property type="match status" value="1"/>
</dbReference>
<feature type="region of interest" description="Disordered" evidence="3">
    <location>
        <begin position="15"/>
        <end position="68"/>
    </location>
</feature>
<dbReference type="PROSITE" id="PS50014">
    <property type="entry name" value="BROMODOMAIN_2"/>
    <property type="match status" value="1"/>
</dbReference>
<feature type="compositionally biased region" description="Basic and acidic residues" evidence="3">
    <location>
        <begin position="35"/>
        <end position="44"/>
    </location>
</feature>
<name>A0AAD5X9J8_9FUNG</name>
<dbReference type="Proteomes" id="UP001211907">
    <property type="component" value="Unassembled WGS sequence"/>
</dbReference>
<evidence type="ECO:0000256" key="2">
    <source>
        <dbReference type="PROSITE-ProRule" id="PRU00035"/>
    </source>
</evidence>
<dbReference type="Pfam" id="PF00439">
    <property type="entry name" value="Bromodomain"/>
    <property type="match status" value="1"/>
</dbReference>